<name>A0AC58N300_CASCN</name>
<accession>A0AC58N300</accession>
<evidence type="ECO:0000313" key="1">
    <source>
        <dbReference type="Proteomes" id="UP001732720"/>
    </source>
</evidence>
<dbReference type="RefSeq" id="XP_073935985.1">
    <property type="nucleotide sequence ID" value="XM_074079884.1"/>
</dbReference>
<sequence length="317" mass="36930">MHSRAYILLQRDFRELKYSNYEGIKAVPVSEDKMKWKAEIKGLQNSIWHGSVLQLTINFTPEYNRVPPVVKFTVVPFHPNVDPSSGQPCIDFLDDPDKWNKRYTLGSILLALQVMLSNPMLENPVNLKAAQMLVKDESKYKRIIEALFLPSKLSDDSLELSEEPYTFIRKIRTISFNDYYKTWSEIATSKATEHDRTPLLESPHFIGQYYKWKKIELQYPKEWKLKYAVVKARTARERKMSPIAKYSIKKMPLCPTPNEVSTESQSEIHSDSESYETQRTNEISSYDEESDESWEEEVQDLVAWTKALDVDILEGDV</sequence>
<organism evidence="1 2">
    <name type="scientific">Castor canadensis</name>
    <name type="common">American beaver</name>
    <dbReference type="NCBI Taxonomy" id="51338"/>
    <lineage>
        <taxon>Eukaryota</taxon>
        <taxon>Metazoa</taxon>
        <taxon>Chordata</taxon>
        <taxon>Craniata</taxon>
        <taxon>Vertebrata</taxon>
        <taxon>Euteleostomi</taxon>
        <taxon>Mammalia</taxon>
        <taxon>Eutheria</taxon>
        <taxon>Euarchontoglires</taxon>
        <taxon>Glires</taxon>
        <taxon>Rodentia</taxon>
        <taxon>Castorimorpha</taxon>
        <taxon>Castoridae</taxon>
        <taxon>Castor</taxon>
    </lineage>
</organism>
<keyword evidence="1" id="KW-1185">Reference proteome</keyword>
<reference evidence="2" key="1">
    <citation type="submission" date="2025-08" db="UniProtKB">
        <authorList>
            <consortium name="RefSeq"/>
        </authorList>
    </citation>
    <scope>IDENTIFICATION</scope>
</reference>
<protein>
    <submittedName>
        <fullName evidence="2">Ubiquitin-conjugating enzyme E2 U</fullName>
    </submittedName>
</protein>
<dbReference type="Proteomes" id="UP001732720">
    <property type="component" value="Chromosome 7"/>
</dbReference>
<proteinExistence type="predicted"/>
<evidence type="ECO:0000313" key="2">
    <source>
        <dbReference type="RefSeq" id="XP_073935985.1"/>
    </source>
</evidence>
<gene>
    <name evidence="2" type="primary">Ube2u</name>
</gene>